<protein>
    <submittedName>
        <fullName evidence="1">Uncharacterized protein</fullName>
    </submittedName>
</protein>
<organism evidence="1 2">
    <name type="scientific">Hymenobacter lucidus</name>
    <dbReference type="NCBI Taxonomy" id="2880930"/>
    <lineage>
        <taxon>Bacteria</taxon>
        <taxon>Pseudomonadati</taxon>
        <taxon>Bacteroidota</taxon>
        <taxon>Cytophagia</taxon>
        <taxon>Cytophagales</taxon>
        <taxon>Hymenobacteraceae</taxon>
        <taxon>Hymenobacter</taxon>
    </lineage>
</organism>
<evidence type="ECO:0000313" key="1">
    <source>
        <dbReference type="EMBL" id="MCB2410592.1"/>
    </source>
</evidence>
<reference evidence="1" key="1">
    <citation type="submission" date="2021-10" db="EMBL/GenBank/DDBJ databases">
        <authorList>
            <person name="Dean J.D."/>
            <person name="Kim M.K."/>
            <person name="Newey C.N."/>
            <person name="Stoker T.S."/>
            <person name="Thompson D.W."/>
            <person name="Grose J.H."/>
        </authorList>
    </citation>
    <scope>NUCLEOTIDE SEQUENCE</scope>
    <source>
        <strain evidence="1">BT178</strain>
    </source>
</reference>
<comment type="caution">
    <text evidence="1">The sequence shown here is derived from an EMBL/GenBank/DDBJ whole genome shotgun (WGS) entry which is preliminary data.</text>
</comment>
<sequence length="129" mass="14526">MLKRSLWMGSIVAVVAAGFYGTAKFRNPYTEVEWLEDMPGATDRYVTFTPVLRSNPKVKLGPAVGADYAKLYFEDVDNDGSKEAIIETDGTFTLEEFHPERHILRYQPHASGNSQFVLVKSEVLPHLPH</sequence>
<gene>
    <name evidence="1" type="ORF">LGH74_21560</name>
</gene>
<accession>A0ABS8AXS9</accession>
<proteinExistence type="predicted"/>
<dbReference type="RefSeq" id="WP_226179638.1">
    <property type="nucleotide sequence ID" value="NZ_JAJADR010000009.1"/>
</dbReference>
<dbReference type="EMBL" id="JAJADR010000009">
    <property type="protein sequence ID" value="MCB2410592.1"/>
    <property type="molecule type" value="Genomic_DNA"/>
</dbReference>
<dbReference type="Proteomes" id="UP001165296">
    <property type="component" value="Unassembled WGS sequence"/>
</dbReference>
<evidence type="ECO:0000313" key="2">
    <source>
        <dbReference type="Proteomes" id="UP001165296"/>
    </source>
</evidence>
<name>A0ABS8AXS9_9BACT</name>
<keyword evidence="2" id="KW-1185">Reference proteome</keyword>